<dbReference type="RefSeq" id="WP_136428971.1">
    <property type="nucleotide sequence ID" value="NZ_SSSM01000006.1"/>
</dbReference>
<dbReference type="PANTHER" id="PTHR42685:SF19">
    <property type="entry name" value="POSSIBLE OXIDOREDUCTASE"/>
    <property type="match status" value="1"/>
</dbReference>
<evidence type="ECO:0000259" key="1">
    <source>
        <dbReference type="Pfam" id="PF01494"/>
    </source>
</evidence>
<dbReference type="PRINTS" id="PR00420">
    <property type="entry name" value="RNGMNOXGNASE"/>
</dbReference>
<evidence type="ECO:0000313" key="3">
    <source>
        <dbReference type="Proteomes" id="UP000309133"/>
    </source>
</evidence>
<evidence type="ECO:0000313" key="2">
    <source>
        <dbReference type="EMBL" id="THG28611.1"/>
    </source>
</evidence>
<reference evidence="2 3" key="1">
    <citation type="submission" date="2019-04" db="EMBL/GenBank/DDBJ databases">
        <authorList>
            <person name="Jiang L."/>
        </authorList>
    </citation>
    <scope>NUCLEOTIDE SEQUENCE [LARGE SCALE GENOMIC DNA]</scope>
    <source>
        <strain evidence="2 3">YIM 131853</strain>
    </source>
</reference>
<feature type="domain" description="FAD-binding" evidence="1">
    <location>
        <begin position="6"/>
        <end position="281"/>
    </location>
</feature>
<dbReference type="Gene3D" id="3.50.50.60">
    <property type="entry name" value="FAD/NAD(P)-binding domain"/>
    <property type="match status" value="1"/>
</dbReference>
<comment type="caution">
    <text evidence="2">The sequence shown here is derived from an EMBL/GenBank/DDBJ whole genome shotgun (WGS) entry which is preliminary data.</text>
</comment>
<dbReference type="InterPro" id="IPR050407">
    <property type="entry name" value="Geranylgeranyl_reductase"/>
</dbReference>
<dbReference type="Pfam" id="PF01494">
    <property type="entry name" value="FAD_binding_3"/>
    <property type="match status" value="1"/>
</dbReference>
<protein>
    <submittedName>
        <fullName evidence="2">NAD(P)/FAD-dependent oxidoreductase</fullName>
    </submittedName>
</protein>
<name>A0A4S4FES7_9MICO</name>
<keyword evidence="3" id="KW-1185">Reference proteome</keyword>
<gene>
    <name evidence="2" type="ORF">E6C64_17575</name>
</gene>
<dbReference type="EMBL" id="SSSM01000006">
    <property type="protein sequence ID" value="THG28611.1"/>
    <property type="molecule type" value="Genomic_DNA"/>
</dbReference>
<sequence length="342" mass="35696">MSVRRFDVLVAGGGPVGLSAAIRARLSGLTVALVEPRSGPIDKACGEGLMPGAIDALAAIGVSPPGMPIAGFRYTDGRRTVSHRLTRAPGRGVRRLALSELLEARADEVGVERLVGRVEDIEQDDRTVHAAGLEARWMLACDGLHSGIRRTLGLARPSTAPRRFGIRQHFAVAPWTDLVEVHWSAGIEAYVTPVAPDVVGIGILGPPRTDFRAAIESLPELAGRLDGAAPASSVRGAGPLRQRTSARSAGRVLLVGDASGYVDALTGEGMRVGLAQAEAAVDAVLADSAEGYGREWAHRSRDFRVITGLMVAAATSPLRGAIVPTASALPAAFGAVIERLAR</sequence>
<dbReference type="OrthoDB" id="113955at2"/>
<dbReference type="SUPFAM" id="SSF51905">
    <property type="entry name" value="FAD/NAD(P)-binding domain"/>
    <property type="match status" value="1"/>
</dbReference>
<dbReference type="InterPro" id="IPR036188">
    <property type="entry name" value="FAD/NAD-bd_sf"/>
</dbReference>
<dbReference type="InterPro" id="IPR002938">
    <property type="entry name" value="FAD-bd"/>
</dbReference>
<accession>A0A4S4FES7</accession>
<organism evidence="2 3">
    <name type="scientific">Naasia lichenicola</name>
    <dbReference type="NCBI Taxonomy" id="2565933"/>
    <lineage>
        <taxon>Bacteria</taxon>
        <taxon>Bacillati</taxon>
        <taxon>Actinomycetota</taxon>
        <taxon>Actinomycetes</taxon>
        <taxon>Micrococcales</taxon>
        <taxon>Microbacteriaceae</taxon>
        <taxon>Naasia</taxon>
    </lineage>
</organism>
<proteinExistence type="predicted"/>
<dbReference type="PANTHER" id="PTHR42685">
    <property type="entry name" value="GERANYLGERANYL DIPHOSPHATE REDUCTASE"/>
    <property type="match status" value="1"/>
</dbReference>
<dbReference type="AlphaFoldDB" id="A0A4S4FES7"/>
<dbReference type="Proteomes" id="UP000309133">
    <property type="component" value="Unassembled WGS sequence"/>
</dbReference>
<dbReference type="GO" id="GO:0071949">
    <property type="term" value="F:FAD binding"/>
    <property type="evidence" value="ECO:0007669"/>
    <property type="project" value="InterPro"/>
</dbReference>